<evidence type="ECO:0000259" key="9">
    <source>
        <dbReference type="PROSITE" id="PS50011"/>
    </source>
</evidence>
<evidence type="ECO:0000256" key="8">
    <source>
        <dbReference type="SAM" id="MobiDB-lite"/>
    </source>
</evidence>
<keyword evidence="2 6" id="KW-0479">Metal-binding</keyword>
<evidence type="ECO:0000256" key="4">
    <source>
        <dbReference type="ARBA" id="ARBA00022833"/>
    </source>
</evidence>
<dbReference type="PROSITE" id="PS50011">
    <property type="entry name" value="PROTEIN_KINASE_DOM"/>
    <property type="match status" value="1"/>
</dbReference>
<dbReference type="PROSITE" id="PS50089">
    <property type="entry name" value="ZF_RING_2"/>
    <property type="match status" value="1"/>
</dbReference>
<comment type="similarity">
    <text evidence="5">Belongs to the ZFTRAF1 family.</text>
</comment>
<dbReference type="GO" id="GO:0035556">
    <property type="term" value="P:intracellular signal transduction"/>
    <property type="evidence" value="ECO:0007669"/>
    <property type="project" value="InterPro"/>
</dbReference>
<feature type="compositionally biased region" description="Polar residues" evidence="8">
    <location>
        <begin position="326"/>
        <end position="336"/>
    </location>
</feature>
<dbReference type="InterPro" id="IPR017441">
    <property type="entry name" value="Protein_kinase_ATP_BS"/>
</dbReference>
<dbReference type="CDD" id="cd16505">
    <property type="entry name" value="RING-HC_CYHR1"/>
    <property type="match status" value="1"/>
</dbReference>
<feature type="region of interest" description="Disordered" evidence="8">
    <location>
        <begin position="25"/>
        <end position="80"/>
    </location>
</feature>
<evidence type="ECO:0000256" key="7">
    <source>
        <dbReference type="PROSITE-ProRule" id="PRU10141"/>
    </source>
</evidence>
<sequence>PRVTGETLVEPDAVYPVTLGALPKDVKRNDTGVAPKSRERTTENQTGTYRQLQGDQRIKLPKVPNTTPQQPLPPYLHRQKPRKPLTDFMPSENPAFHWEDPLVPRASGYHSRHAESSPVRPRIVTVVRPCGRDLVRKISLLLNRRAVQTFDQLMADISEALGFPCWNNSRIRRLFSSTGREIHSLADFFRFDHAFLAFGSSRPSLEEVNAALEELFVENPSHREHLSRVWERILRPKAMKADSGFHDEDLKGELVSTDQQISKPVNNLQPVGRQKDKIKRERQKELRRRKEEENEPKKEERKKEAVYCRSCRGHGLPIPPIRPHNQGITNSDVASSKSDKHVAIPNSSASDPQKKNDGERIPDQVVCEQGSLEMKTTHANFPLDGADVSLEEIEQCYILGRVVGDGNFAVVRECRVKGLNEIFAMKIVDNSKLQGRGHMIQNEIALLRSLKHPRLIQLFRSHRTNTHVYLLMELVQRQGNGSLNLKLADFGLAMVVTEPVFTVCGTPTYVAPEILAETGYGVEVDVWAMGVILFVLLSGFPPFRSPDRNQEELFQHIQKGEVHFLSPYWDNVSEGAKALVIALLEINPKKRLTASQTLHHYWLHQATAQREQKWTNNSHNLTEERERAENIQNKPKSQHEADDKKHWILETHEEETITDKQYITDDHNPDEPAQREHTDTKQERKSDPGVKNNSLSQSGPCISNRFIPNPVSTQTPHRMASVEERMELGVAAAPGSSSSALGVGPVGGALDASSAGVPEEPVVRRDGPGSETDPDAPPKKRARPQEGEAGKLEERLYSVLCCTVCLDLPKASVYQCTNGHLMCAGCFIHLLADSRLKEEQATCPNCRCEISKSLCCRNLAVEKAVSELPSDCSFCQKQFPRSGLERHQTEECQDRVTQCKYKRIGCPWQGPFHELSAHEAECCHPSKTGSELMGILDEMDQSHRRELQLYNSIFSLLCFEKIGFTEVQFRPYRTDDFITRLYYETPRFTVLNQTWVLKARVNDSERNPNLSCKRTLSFQLILKSKVNSALECSFLLLKGPYEDIKIKPVIQHHVFSNDANETEYAPLPICDSIECNKVLAAKNINLRLFIFQIQK</sequence>
<feature type="compositionally biased region" description="Basic and acidic residues" evidence="8">
    <location>
        <begin position="273"/>
        <end position="306"/>
    </location>
</feature>
<feature type="zinc finger region" description="TRAF-type" evidence="6">
    <location>
        <begin position="868"/>
        <end position="906"/>
    </location>
</feature>
<dbReference type="EMBL" id="SRMA01024156">
    <property type="protein sequence ID" value="TRZ01116.1"/>
    <property type="molecule type" value="Genomic_DNA"/>
</dbReference>
<dbReference type="PANTHER" id="PTHR23059:SF4">
    <property type="entry name" value="ZINC FINGER TRAF-TYPE-CONTAINING PROTEIN 1"/>
    <property type="match status" value="1"/>
</dbReference>
<comment type="caution">
    <text evidence="13">The sequence shown here is derived from an EMBL/GenBank/DDBJ whole genome shotgun (WGS) entry which is preliminary data.</text>
</comment>
<evidence type="ECO:0000313" key="13">
    <source>
        <dbReference type="EMBL" id="TRZ01116.1"/>
    </source>
</evidence>
<dbReference type="InterPro" id="IPR011009">
    <property type="entry name" value="Kinase-like_dom_sf"/>
</dbReference>
<feature type="binding site" evidence="7">
    <location>
        <position position="426"/>
    </location>
    <ligand>
        <name>ATP</name>
        <dbReference type="ChEBI" id="CHEBI:30616"/>
    </ligand>
</feature>
<feature type="region of interest" description="Disordered" evidence="8">
    <location>
        <begin position="622"/>
        <end position="717"/>
    </location>
</feature>
<dbReference type="SUPFAM" id="SSF49599">
    <property type="entry name" value="TRAF domain-like"/>
    <property type="match status" value="1"/>
</dbReference>
<dbReference type="InterPro" id="IPR039338">
    <property type="entry name" value="ZFTRAF1"/>
</dbReference>
<name>A0A553RG01_9TELE</name>
<feature type="domain" description="Protein kinase" evidence="9">
    <location>
        <begin position="397"/>
        <end position="603"/>
    </location>
</feature>
<dbReference type="GO" id="GO:0008270">
    <property type="term" value="F:zinc ion binding"/>
    <property type="evidence" value="ECO:0007669"/>
    <property type="project" value="UniProtKB-KW"/>
</dbReference>
<evidence type="ECO:0000256" key="6">
    <source>
        <dbReference type="PROSITE-ProRule" id="PRU00207"/>
    </source>
</evidence>
<dbReference type="STRING" id="623744.A0A553RG01"/>
<dbReference type="Gene3D" id="1.10.510.10">
    <property type="entry name" value="Transferase(Phosphotransferase) domain 1"/>
    <property type="match status" value="1"/>
</dbReference>
<keyword evidence="4 6" id="KW-0862">Zinc</keyword>
<keyword evidence="3 6" id="KW-0863">Zinc-finger</keyword>
<dbReference type="PANTHER" id="PTHR23059">
    <property type="entry name" value="CYSTEINE AND HISTIDINE-RICH PROTEIN 1"/>
    <property type="match status" value="1"/>
</dbReference>
<evidence type="ECO:0000259" key="10">
    <source>
        <dbReference type="PROSITE" id="PS50089"/>
    </source>
</evidence>
<dbReference type="SUPFAM" id="SSF89837">
    <property type="entry name" value="Doublecortin (DC)"/>
    <property type="match status" value="1"/>
</dbReference>
<dbReference type="Proteomes" id="UP000316079">
    <property type="component" value="Unassembled WGS sequence"/>
</dbReference>
<comment type="similarity">
    <text evidence="1">Belongs to the protein kinase superfamily. CAMK Ser/Thr protein kinase family. CaMK subfamily.</text>
</comment>
<dbReference type="Pfam" id="PF00069">
    <property type="entry name" value="Pkinase"/>
    <property type="match status" value="2"/>
</dbReference>
<dbReference type="Gene3D" id="3.10.20.230">
    <property type="entry name" value="Doublecortin domain"/>
    <property type="match status" value="1"/>
</dbReference>
<dbReference type="PROSITE" id="PS50309">
    <property type="entry name" value="DC"/>
    <property type="match status" value="1"/>
</dbReference>
<dbReference type="InterPro" id="IPR001293">
    <property type="entry name" value="Znf_TRAF"/>
</dbReference>
<dbReference type="SUPFAM" id="SSF57850">
    <property type="entry name" value="RING/U-box"/>
    <property type="match status" value="1"/>
</dbReference>
<keyword evidence="7" id="KW-0547">Nucleotide-binding</keyword>
<dbReference type="SMART" id="SM00537">
    <property type="entry name" value="DCX"/>
    <property type="match status" value="1"/>
</dbReference>
<feature type="compositionally biased region" description="Polar residues" evidence="8">
    <location>
        <begin position="691"/>
        <end position="701"/>
    </location>
</feature>
<dbReference type="InterPro" id="IPR003533">
    <property type="entry name" value="Doublecortin_dom"/>
</dbReference>
<evidence type="ECO:0000313" key="14">
    <source>
        <dbReference type="Proteomes" id="UP000316079"/>
    </source>
</evidence>
<dbReference type="OrthoDB" id="10062218at2759"/>
<feature type="compositionally biased region" description="Basic and acidic residues" evidence="8">
    <location>
        <begin position="25"/>
        <end position="42"/>
    </location>
</feature>
<feature type="region of interest" description="Disordered" evidence="8">
    <location>
        <begin position="256"/>
        <end position="360"/>
    </location>
</feature>
<dbReference type="GO" id="GO:0004672">
    <property type="term" value="F:protein kinase activity"/>
    <property type="evidence" value="ECO:0007669"/>
    <property type="project" value="InterPro"/>
</dbReference>
<evidence type="ECO:0000256" key="3">
    <source>
        <dbReference type="ARBA" id="ARBA00022771"/>
    </source>
</evidence>
<feature type="compositionally biased region" description="Polar residues" evidence="8">
    <location>
        <begin position="256"/>
        <end position="269"/>
    </location>
</feature>
<dbReference type="InterPro" id="IPR036572">
    <property type="entry name" value="Doublecortin_dom_sf"/>
</dbReference>
<dbReference type="Gene3D" id="3.30.200.20">
    <property type="entry name" value="Phosphorylase Kinase, domain 1"/>
    <property type="match status" value="1"/>
</dbReference>
<feature type="region of interest" description="Disordered" evidence="8">
    <location>
        <begin position="730"/>
        <end position="789"/>
    </location>
</feature>
<evidence type="ECO:0000256" key="5">
    <source>
        <dbReference type="ARBA" id="ARBA00034319"/>
    </source>
</evidence>
<dbReference type="InterPro" id="IPR001841">
    <property type="entry name" value="Znf_RING"/>
</dbReference>
<keyword evidence="7" id="KW-0067">ATP-binding</keyword>
<organism evidence="13 14">
    <name type="scientific">Danionella cerebrum</name>
    <dbReference type="NCBI Taxonomy" id="2873325"/>
    <lineage>
        <taxon>Eukaryota</taxon>
        <taxon>Metazoa</taxon>
        <taxon>Chordata</taxon>
        <taxon>Craniata</taxon>
        <taxon>Vertebrata</taxon>
        <taxon>Euteleostomi</taxon>
        <taxon>Actinopterygii</taxon>
        <taxon>Neopterygii</taxon>
        <taxon>Teleostei</taxon>
        <taxon>Ostariophysi</taxon>
        <taxon>Cypriniformes</taxon>
        <taxon>Danionidae</taxon>
        <taxon>Danioninae</taxon>
        <taxon>Danionella</taxon>
    </lineage>
</organism>
<feature type="compositionally biased region" description="Low complexity" evidence="8">
    <location>
        <begin position="730"/>
        <end position="743"/>
    </location>
</feature>
<dbReference type="PROSITE" id="PS50145">
    <property type="entry name" value="ZF_TRAF"/>
    <property type="match status" value="1"/>
</dbReference>
<dbReference type="Pfam" id="PF03607">
    <property type="entry name" value="DCX"/>
    <property type="match status" value="1"/>
</dbReference>
<dbReference type="InterPro" id="IPR000719">
    <property type="entry name" value="Prot_kinase_dom"/>
</dbReference>
<feature type="domain" description="Doublecortin" evidence="12">
    <location>
        <begin position="122"/>
        <end position="200"/>
    </location>
</feature>
<dbReference type="GO" id="GO:0005524">
    <property type="term" value="F:ATP binding"/>
    <property type="evidence" value="ECO:0007669"/>
    <property type="project" value="UniProtKB-UniRule"/>
</dbReference>
<feature type="domain" description="RING-type" evidence="10">
    <location>
        <begin position="802"/>
        <end position="847"/>
    </location>
</feature>
<accession>A0A553RG01</accession>
<protein>
    <recommendedName>
        <fullName evidence="15">Protein kinase domain-containing protein</fullName>
    </recommendedName>
</protein>
<dbReference type="Gene3D" id="3.30.40.10">
    <property type="entry name" value="Zinc/RING finger domain, C3HC4 (zinc finger)"/>
    <property type="match status" value="2"/>
</dbReference>
<evidence type="ECO:0000256" key="2">
    <source>
        <dbReference type="ARBA" id="ARBA00022723"/>
    </source>
</evidence>
<evidence type="ECO:0000256" key="1">
    <source>
        <dbReference type="ARBA" id="ARBA00005354"/>
    </source>
</evidence>
<dbReference type="GO" id="GO:0005634">
    <property type="term" value="C:nucleus"/>
    <property type="evidence" value="ECO:0007669"/>
    <property type="project" value="TreeGrafter"/>
</dbReference>
<dbReference type="PROSITE" id="PS00107">
    <property type="entry name" value="PROTEIN_KINASE_ATP"/>
    <property type="match status" value="1"/>
</dbReference>
<keyword evidence="14" id="KW-1185">Reference proteome</keyword>
<feature type="non-terminal residue" evidence="13">
    <location>
        <position position="1"/>
    </location>
</feature>
<reference evidence="13 14" key="1">
    <citation type="journal article" date="2019" name="Sci. Data">
        <title>Hybrid genome assembly and annotation of Danionella translucida.</title>
        <authorList>
            <person name="Kadobianskyi M."/>
            <person name="Schulze L."/>
            <person name="Schuelke M."/>
            <person name="Judkewitz B."/>
        </authorList>
    </citation>
    <scope>NUCLEOTIDE SEQUENCE [LARGE SCALE GENOMIC DNA]</scope>
    <source>
        <strain evidence="13 14">Bolton</strain>
    </source>
</reference>
<evidence type="ECO:0000259" key="12">
    <source>
        <dbReference type="PROSITE" id="PS50309"/>
    </source>
</evidence>
<gene>
    <name evidence="13" type="ORF">DNTS_007842</name>
</gene>
<dbReference type="AlphaFoldDB" id="A0A553RG01"/>
<evidence type="ECO:0008006" key="15">
    <source>
        <dbReference type="Google" id="ProtNLM"/>
    </source>
</evidence>
<proteinExistence type="inferred from homology"/>
<feature type="domain" description="TRAF-type" evidence="11">
    <location>
        <begin position="868"/>
        <end position="906"/>
    </location>
</feature>
<dbReference type="SUPFAM" id="SSF56112">
    <property type="entry name" value="Protein kinase-like (PK-like)"/>
    <property type="match status" value="1"/>
</dbReference>
<dbReference type="CDD" id="cd22861">
    <property type="entry name" value="CYHR1_C"/>
    <property type="match status" value="1"/>
</dbReference>
<dbReference type="InterPro" id="IPR013083">
    <property type="entry name" value="Znf_RING/FYVE/PHD"/>
</dbReference>
<evidence type="ECO:0000259" key="11">
    <source>
        <dbReference type="PROSITE" id="PS50145"/>
    </source>
</evidence>
<feature type="compositionally biased region" description="Basic and acidic residues" evidence="8">
    <location>
        <begin position="637"/>
        <end position="688"/>
    </location>
</feature>
<feature type="compositionally biased region" description="Polar residues" evidence="8">
    <location>
        <begin position="43"/>
        <end position="54"/>
    </location>
</feature>